<protein>
    <submittedName>
        <fullName evidence="8">Polysaccharide biosynthesis protein</fullName>
    </submittedName>
</protein>
<proteinExistence type="inferred from homology"/>
<evidence type="ECO:0000256" key="3">
    <source>
        <dbReference type="ARBA" id="ARBA00022475"/>
    </source>
</evidence>
<evidence type="ECO:0000256" key="7">
    <source>
        <dbReference type="SAM" id="Phobius"/>
    </source>
</evidence>
<dbReference type="GeneID" id="93556600"/>
<dbReference type="STRING" id="762968.HMPREF9441_00936"/>
<evidence type="ECO:0000256" key="1">
    <source>
        <dbReference type="ARBA" id="ARBA00004651"/>
    </source>
</evidence>
<accession>G5SNK7</accession>
<feature type="transmembrane region" description="Helical" evidence="7">
    <location>
        <begin position="422"/>
        <end position="444"/>
    </location>
</feature>
<feature type="transmembrane region" description="Helical" evidence="7">
    <location>
        <begin position="82"/>
        <end position="106"/>
    </location>
</feature>
<organism evidence="8 9">
    <name type="scientific">Paraprevotella clara YIT 11840</name>
    <dbReference type="NCBI Taxonomy" id="762968"/>
    <lineage>
        <taxon>Bacteria</taxon>
        <taxon>Pseudomonadati</taxon>
        <taxon>Bacteroidota</taxon>
        <taxon>Bacteroidia</taxon>
        <taxon>Bacteroidales</taxon>
        <taxon>Prevotellaceae</taxon>
        <taxon>Paraprevotella</taxon>
    </lineage>
</organism>
<keyword evidence="6 7" id="KW-0472">Membrane</keyword>
<feature type="transmembrane region" description="Helical" evidence="7">
    <location>
        <begin position="450"/>
        <end position="472"/>
    </location>
</feature>
<feature type="transmembrane region" description="Helical" evidence="7">
    <location>
        <begin position="299"/>
        <end position="317"/>
    </location>
</feature>
<dbReference type="OrthoDB" id="9770347at2"/>
<dbReference type="GO" id="GO:0005886">
    <property type="term" value="C:plasma membrane"/>
    <property type="evidence" value="ECO:0007669"/>
    <property type="project" value="UniProtKB-SubCell"/>
</dbReference>
<comment type="caution">
    <text evidence="8">The sequence shown here is derived from an EMBL/GenBank/DDBJ whole genome shotgun (WGS) entry which is preliminary data.</text>
</comment>
<evidence type="ECO:0000256" key="2">
    <source>
        <dbReference type="ARBA" id="ARBA00007430"/>
    </source>
</evidence>
<dbReference type="AlphaFoldDB" id="G5SNK7"/>
<feature type="transmembrane region" description="Helical" evidence="7">
    <location>
        <begin position="44"/>
        <end position="61"/>
    </location>
</feature>
<dbReference type="EMBL" id="AFFY01000015">
    <property type="protein sequence ID" value="EHH01273.1"/>
    <property type="molecule type" value="Genomic_DNA"/>
</dbReference>
<dbReference type="CDD" id="cd13127">
    <property type="entry name" value="MATE_tuaB_like"/>
    <property type="match status" value="1"/>
</dbReference>
<evidence type="ECO:0000256" key="6">
    <source>
        <dbReference type="ARBA" id="ARBA00023136"/>
    </source>
</evidence>
<dbReference type="HOGENOM" id="CLU_026911_5_2_10"/>
<dbReference type="Proteomes" id="UP000003598">
    <property type="component" value="Unassembled WGS sequence"/>
</dbReference>
<feature type="transmembrane region" description="Helical" evidence="7">
    <location>
        <begin position="182"/>
        <end position="202"/>
    </location>
</feature>
<reference evidence="8 9" key="1">
    <citation type="submission" date="2011-03" db="EMBL/GenBank/DDBJ databases">
        <authorList>
            <person name="Weinstock G."/>
            <person name="Sodergren E."/>
            <person name="Clifton S."/>
            <person name="Fulton L."/>
            <person name="Fulton B."/>
            <person name="Courtney L."/>
            <person name="Fronick C."/>
            <person name="Harrison M."/>
            <person name="Strong C."/>
            <person name="Farmer C."/>
            <person name="Delahaunty K."/>
            <person name="Markovic C."/>
            <person name="Hall O."/>
            <person name="Minx P."/>
            <person name="Tomlinson C."/>
            <person name="Mitreva M."/>
            <person name="Hou S."/>
            <person name="Chen J."/>
            <person name="Wollam A."/>
            <person name="Pepin K.H."/>
            <person name="Johnson M."/>
            <person name="Bhonagiri V."/>
            <person name="Zhang X."/>
            <person name="Suruliraj S."/>
            <person name="Warren W."/>
            <person name="Chinwalla A."/>
            <person name="Mardis E.R."/>
            <person name="Wilson R.K."/>
        </authorList>
    </citation>
    <scope>NUCLEOTIDE SEQUENCE [LARGE SCALE GENOMIC DNA]</scope>
    <source>
        <strain evidence="8 9">YIT 11840</strain>
    </source>
</reference>
<sequence length="491" mass="55315">MPEKTLKEKTAKGLMWGTISNGAQLVLGTLFGIFLARILSPSDYGMVGLLTVFSQIASVLQDSGFRTALANRREIVHEDYNAVFWFNVGTSCVMYLLLFFLAPLITEFYQHSDAAANQDLSELTPLARFSFLGFVIASLGTAHYAYLFRTLQVKQKAIITVISLTTSSTIGLTMALKGYAYWGLATQGIAFTTCNTILFWYFSKWRPTLPVSFHPLKEMFGFSSKLLANDICNNINGNILSVMLGRFYAVHDVGLYNQANKWTSMVSTMVLGTIKDVAQPVLRNVETERERHKRVFRKMLRFNAFMVFPALFGLALISRELILITVTEKWLDCVPLMQILCAGAFTVPIQYLCANLVITKERSDLVLWNTVGMGLTQISAIFFSYPYGIHTMVCVYTAINIAWLTIWFYFVHREIGLRLWEAVLDLFPYAALAALAMVVTAFVTSPIENIYLLLGLKIFIAALLYGGLMWLFGSVTFKECISYLLNKKRAR</sequence>
<evidence type="ECO:0000256" key="5">
    <source>
        <dbReference type="ARBA" id="ARBA00022989"/>
    </source>
</evidence>
<evidence type="ECO:0000256" key="4">
    <source>
        <dbReference type="ARBA" id="ARBA00022692"/>
    </source>
</evidence>
<dbReference type="PANTHER" id="PTHR30250:SF10">
    <property type="entry name" value="LIPOPOLYSACCHARIDE BIOSYNTHESIS PROTEIN WZXC"/>
    <property type="match status" value="1"/>
</dbReference>
<keyword evidence="3" id="KW-1003">Cell membrane</keyword>
<dbReference type="InterPro" id="IPR050833">
    <property type="entry name" value="Poly_Biosynth_Transport"/>
</dbReference>
<dbReference type="RefSeq" id="WP_008618325.1">
    <property type="nucleotide sequence ID" value="NZ_JH376591.1"/>
</dbReference>
<keyword evidence="9" id="KW-1185">Reference proteome</keyword>
<keyword evidence="4 7" id="KW-0812">Transmembrane</keyword>
<comment type="subcellular location">
    <subcellularLocation>
        <location evidence="1">Cell membrane</location>
        <topology evidence="1">Multi-pass membrane protein</topology>
    </subcellularLocation>
</comment>
<feature type="transmembrane region" description="Helical" evidence="7">
    <location>
        <begin position="365"/>
        <end position="383"/>
    </location>
</feature>
<evidence type="ECO:0000313" key="9">
    <source>
        <dbReference type="Proteomes" id="UP000003598"/>
    </source>
</evidence>
<feature type="transmembrane region" description="Helical" evidence="7">
    <location>
        <begin position="14"/>
        <end position="38"/>
    </location>
</feature>
<feature type="transmembrane region" description="Helical" evidence="7">
    <location>
        <begin position="389"/>
        <end position="410"/>
    </location>
</feature>
<gene>
    <name evidence="8" type="ORF">HMPREF9441_00936</name>
</gene>
<dbReference type="eggNOG" id="COG2244">
    <property type="taxonomic scope" value="Bacteria"/>
</dbReference>
<feature type="transmembrane region" description="Helical" evidence="7">
    <location>
        <begin position="126"/>
        <end position="146"/>
    </location>
</feature>
<name>G5SNK7_9BACT</name>
<feature type="transmembrane region" description="Helical" evidence="7">
    <location>
        <begin position="158"/>
        <end position="176"/>
    </location>
</feature>
<comment type="similarity">
    <text evidence="2">Belongs to the polysaccharide synthase family.</text>
</comment>
<evidence type="ECO:0000313" key="8">
    <source>
        <dbReference type="EMBL" id="EHH01273.1"/>
    </source>
</evidence>
<dbReference type="PANTHER" id="PTHR30250">
    <property type="entry name" value="PST FAMILY PREDICTED COLANIC ACID TRANSPORTER"/>
    <property type="match status" value="1"/>
</dbReference>
<feature type="transmembrane region" description="Helical" evidence="7">
    <location>
        <begin position="337"/>
        <end position="358"/>
    </location>
</feature>
<dbReference type="Pfam" id="PF13440">
    <property type="entry name" value="Polysacc_synt_3"/>
    <property type="match status" value="1"/>
</dbReference>
<keyword evidence="5 7" id="KW-1133">Transmembrane helix</keyword>
<dbReference type="PATRIC" id="fig|762968.3.peg.836"/>